<evidence type="ECO:0000313" key="3">
    <source>
        <dbReference type="Proteomes" id="UP000283855"/>
    </source>
</evidence>
<name>A0A413SW67_9BACT</name>
<comment type="caution">
    <text evidence="2">The sequence shown here is derived from an EMBL/GenBank/DDBJ whole genome shotgun (WGS) entry which is preliminary data.</text>
</comment>
<sequence length="184" mass="20261">MKKTKMMAVCAILSGSLLFSSCIGSFGLWNNLKSWNQGIGNKFVNEIVFLAFHIVPVYEVAYLADILVLNSIEFWSGSNPVAEVGTIKTVKGENGEYLVRTNENGYTITKKGEEGKAVDLVYNEENRTWSAVAEGESYELITMNEDGTITLKQQDGTPMTVTPDMQGLATARAHNSQSVFFAEK</sequence>
<dbReference type="PROSITE" id="PS51257">
    <property type="entry name" value="PROKAR_LIPOPROTEIN"/>
    <property type="match status" value="1"/>
</dbReference>
<evidence type="ECO:0000313" key="2">
    <source>
        <dbReference type="EMBL" id="RHA73409.1"/>
    </source>
</evidence>
<dbReference type="Proteomes" id="UP000283855">
    <property type="component" value="Unassembled WGS sequence"/>
</dbReference>
<keyword evidence="1" id="KW-1133">Transmembrane helix</keyword>
<proteinExistence type="predicted"/>
<protein>
    <submittedName>
        <fullName evidence="2">DUF3332 domain-containing protein</fullName>
    </submittedName>
</protein>
<keyword evidence="1" id="KW-0472">Membrane</keyword>
<dbReference type="RefSeq" id="WP_022276845.1">
    <property type="nucleotide sequence ID" value="NZ_CABJGD010000037.1"/>
</dbReference>
<dbReference type="AlphaFoldDB" id="A0A413SW67"/>
<keyword evidence="1" id="KW-0812">Transmembrane</keyword>
<dbReference type="InterPro" id="IPR021768">
    <property type="entry name" value="DUF3332"/>
</dbReference>
<evidence type="ECO:0000256" key="1">
    <source>
        <dbReference type="SAM" id="Phobius"/>
    </source>
</evidence>
<dbReference type="EMBL" id="QSFT01000037">
    <property type="protein sequence ID" value="RHA73409.1"/>
    <property type="molecule type" value="Genomic_DNA"/>
</dbReference>
<accession>A0A413SW67</accession>
<dbReference type="Pfam" id="PF11810">
    <property type="entry name" value="DUF3332"/>
    <property type="match status" value="1"/>
</dbReference>
<reference evidence="2 3" key="1">
    <citation type="submission" date="2018-08" db="EMBL/GenBank/DDBJ databases">
        <title>A genome reference for cultivated species of the human gut microbiota.</title>
        <authorList>
            <person name="Zou Y."/>
            <person name="Xue W."/>
            <person name="Luo G."/>
        </authorList>
    </citation>
    <scope>NUCLEOTIDE SEQUENCE [LARGE SCALE GENOMIC DNA]</scope>
    <source>
        <strain evidence="2 3">AM42-38</strain>
    </source>
</reference>
<feature type="transmembrane region" description="Helical" evidence="1">
    <location>
        <begin position="48"/>
        <end position="69"/>
    </location>
</feature>
<organism evidence="2 3">
    <name type="scientific">Phocaeicola coprophilus</name>
    <dbReference type="NCBI Taxonomy" id="387090"/>
    <lineage>
        <taxon>Bacteria</taxon>
        <taxon>Pseudomonadati</taxon>
        <taxon>Bacteroidota</taxon>
        <taxon>Bacteroidia</taxon>
        <taxon>Bacteroidales</taxon>
        <taxon>Bacteroidaceae</taxon>
        <taxon>Phocaeicola</taxon>
    </lineage>
</organism>
<gene>
    <name evidence="2" type="ORF">DW921_13225</name>
</gene>